<reference evidence="1 2" key="1">
    <citation type="journal article" date="2022" name="New Phytol.">
        <title>Ecological generalism drives hyperdiversity of secondary metabolite gene clusters in xylarialean endophytes.</title>
        <authorList>
            <person name="Franco M.E.E."/>
            <person name="Wisecaver J.H."/>
            <person name="Arnold A.E."/>
            <person name="Ju Y.M."/>
            <person name="Slot J.C."/>
            <person name="Ahrendt S."/>
            <person name="Moore L.P."/>
            <person name="Eastman K.E."/>
            <person name="Scott K."/>
            <person name="Konkel Z."/>
            <person name="Mondo S.J."/>
            <person name="Kuo A."/>
            <person name="Hayes R.D."/>
            <person name="Haridas S."/>
            <person name="Andreopoulos B."/>
            <person name="Riley R."/>
            <person name="LaButti K."/>
            <person name="Pangilinan J."/>
            <person name="Lipzen A."/>
            <person name="Amirebrahimi M."/>
            <person name="Yan J."/>
            <person name="Adam C."/>
            <person name="Keymanesh K."/>
            <person name="Ng V."/>
            <person name="Louie K."/>
            <person name="Northen T."/>
            <person name="Drula E."/>
            <person name="Henrissat B."/>
            <person name="Hsieh H.M."/>
            <person name="Youens-Clark K."/>
            <person name="Lutzoni F."/>
            <person name="Miadlikowska J."/>
            <person name="Eastwood D.C."/>
            <person name="Hamelin R.C."/>
            <person name="Grigoriev I.V."/>
            <person name="U'Ren J.M."/>
        </authorList>
    </citation>
    <scope>NUCLEOTIDE SEQUENCE [LARGE SCALE GENOMIC DNA]</scope>
    <source>
        <strain evidence="1 2">ER1909</strain>
    </source>
</reference>
<keyword evidence="2" id="KW-1185">Reference proteome</keyword>
<gene>
    <name evidence="1" type="ORF">F4821DRAFT_6314</name>
</gene>
<accession>A0ACC0DP66</accession>
<sequence>MATPPDYNRIGAAFNIVDLLQQLVDGQQELQNSFQEVQEGQREISRRIIVLENDSIRSRNHQNLQPDPTAAVLLPLRNVTTGEPIPDCPISQDQIKRLTQAEANRILSALQLPLPAGINQKRDAVLQALT</sequence>
<evidence type="ECO:0000313" key="2">
    <source>
        <dbReference type="Proteomes" id="UP001497680"/>
    </source>
</evidence>
<proteinExistence type="predicted"/>
<name>A0ACC0DP66_9PEZI</name>
<organism evidence="1 2">
    <name type="scientific">Hypoxylon rubiginosum</name>
    <dbReference type="NCBI Taxonomy" id="110542"/>
    <lineage>
        <taxon>Eukaryota</taxon>
        <taxon>Fungi</taxon>
        <taxon>Dikarya</taxon>
        <taxon>Ascomycota</taxon>
        <taxon>Pezizomycotina</taxon>
        <taxon>Sordariomycetes</taxon>
        <taxon>Xylariomycetidae</taxon>
        <taxon>Xylariales</taxon>
        <taxon>Hypoxylaceae</taxon>
        <taxon>Hypoxylon</taxon>
    </lineage>
</organism>
<dbReference type="Proteomes" id="UP001497680">
    <property type="component" value="Unassembled WGS sequence"/>
</dbReference>
<comment type="caution">
    <text evidence="1">The sequence shown here is derived from an EMBL/GenBank/DDBJ whole genome shotgun (WGS) entry which is preliminary data.</text>
</comment>
<evidence type="ECO:0000313" key="1">
    <source>
        <dbReference type="EMBL" id="KAI6093865.1"/>
    </source>
</evidence>
<protein>
    <submittedName>
        <fullName evidence="1">Uncharacterized protein</fullName>
    </submittedName>
</protein>
<dbReference type="EMBL" id="MU394280">
    <property type="protein sequence ID" value="KAI6093865.1"/>
    <property type="molecule type" value="Genomic_DNA"/>
</dbReference>